<feature type="region of interest" description="Disordered" evidence="1">
    <location>
        <begin position="97"/>
        <end position="167"/>
    </location>
</feature>
<reference evidence="3" key="1">
    <citation type="journal article" date="2019" name="Int. J. Syst. Evol. Microbiol.">
        <title>The Global Catalogue of Microorganisms (GCM) 10K type strain sequencing project: providing services to taxonomists for standard genome sequencing and annotation.</title>
        <authorList>
            <consortium name="The Broad Institute Genomics Platform"/>
            <consortium name="The Broad Institute Genome Sequencing Center for Infectious Disease"/>
            <person name="Wu L."/>
            <person name="Ma J."/>
        </authorList>
    </citation>
    <scope>NUCLEOTIDE SEQUENCE [LARGE SCALE GENOMIC DNA]</scope>
    <source>
        <strain evidence="3">CGMCC 4.7304</strain>
    </source>
</reference>
<evidence type="ECO:0000256" key="1">
    <source>
        <dbReference type="SAM" id="MobiDB-lite"/>
    </source>
</evidence>
<gene>
    <name evidence="2" type="ORF">ACFPCZ_00600</name>
</gene>
<proteinExistence type="predicted"/>
<keyword evidence="3" id="KW-1185">Reference proteome</keyword>
<sequence length="167" mass="17414">MKFEHLDPAEPPAEDAIGAHGRPGGEPPEPVADAAPEAAEHDEGTGPDDEAEAGREADRDPQARLKASTRRLSAQVKLGAAQIDDSLTKLSHRVAELQMAESGQRPGRPPSIFRADRFAAGRNGSRAGADSSGTAARPVSAEPGRSAGGGTVEPNADSERPSIRDRR</sequence>
<evidence type="ECO:0000313" key="3">
    <source>
        <dbReference type="Proteomes" id="UP001595858"/>
    </source>
</evidence>
<dbReference type="EMBL" id="JBHSIY010000001">
    <property type="protein sequence ID" value="MFC4865114.1"/>
    <property type="molecule type" value="Genomic_DNA"/>
</dbReference>
<dbReference type="RefSeq" id="WP_344142615.1">
    <property type="nucleotide sequence ID" value="NZ_BAAAQI010000005.1"/>
</dbReference>
<feature type="compositionally biased region" description="Basic and acidic residues" evidence="1">
    <location>
        <begin position="52"/>
        <end position="63"/>
    </location>
</feature>
<feature type="compositionally biased region" description="Basic and acidic residues" evidence="1">
    <location>
        <begin position="157"/>
        <end position="167"/>
    </location>
</feature>
<feature type="region of interest" description="Disordered" evidence="1">
    <location>
        <begin position="1"/>
        <end position="74"/>
    </location>
</feature>
<name>A0ABV9SFM2_9ACTN</name>
<comment type="caution">
    <text evidence="2">The sequence shown here is derived from an EMBL/GenBank/DDBJ whole genome shotgun (WGS) entry which is preliminary data.</text>
</comment>
<accession>A0ABV9SFM2</accession>
<evidence type="ECO:0000313" key="2">
    <source>
        <dbReference type="EMBL" id="MFC4865114.1"/>
    </source>
</evidence>
<organism evidence="2 3">
    <name type="scientific">Streptomonospora arabica</name>
    <dbReference type="NCBI Taxonomy" id="412417"/>
    <lineage>
        <taxon>Bacteria</taxon>
        <taxon>Bacillati</taxon>
        <taxon>Actinomycetota</taxon>
        <taxon>Actinomycetes</taxon>
        <taxon>Streptosporangiales</taxon>
        <taxon>Nocardiopsidaceae</taxon>
        <taxon>Streptomonospora</taxon>
    </lineage>
</organism>
<dbReference type="Proteomes" id="UP001595858">
    <property type="component" value="Unassembled WGS sequence"/>
</dbReference>
<protein>
    <submittedName>
        <fullName evidence="2">Uncharacterized protein</fullName>
    </submittedName>
</protein>